<feature type="transmembrane region" description="Helical" evidence="2">
    <location>
        <begin position="29"/>
        <end position="51"/>
    </location>
</feature>
<dbReference type="AlphaFoldDB" id="A0A176WQC5"/>
<reference evidence="3" key="1">
    <citation type="submission" date="2016-03" db="EMBL/GenBank/DDBJ databases">
        <title>Mechanisms controlling the formation of the plant cell surface in tip-growing cells are functionally conserved among land plants.</title>
        <authorList>
            <person name="Honkanen S."/>
            <person name="Jones V.A."/>
            <person name="Morieri G."/>
            <person name="Champion C."/>
            <person name="Hetherington A.J."/>
            <person name="Kelly S."/>
            <person name="Saint-Marcoux D."/>
            <person name="Proust H."/>
            <person name="Prescott H."/>
            <person name="Dolan L."/>
        </authorList>
    </citation>
    <scope>NUCLEOTIDE SEQUENCE [LARGE SCALE GENOMIC DNA]</scope>
    <source>
        <tissue evidence="3">Whole gametophyte</tissue>
    </source>
</reference>
<keyword evidence="2" id="KW-0472">Membrane</keyword>
<name>A0A176WQC5_MARPO</name>
<evidence type="ECO:0000313" key="4">
    <source>
        <dbReference type="Proteomes" id="UP000077202"/>
    </source>
</evidence>
<accession>A0A176WQC5</accession>
<keyword evidence="4" id="KW-1185">Reference proteome</keyword>
<feature type="region of interest" description="Disordered" evidence="1">
    <location>
        <begin position="106"/>
        <end position="229"/>
    </location>
</feature>
<proteinExistence type="predicted"/>
<dbReference type="EMBL" id="LVLJ01000312">
    <property type="protein sequence ID" value="OAE34821.1"/>
    <property type="molecule type" value="Genomic_DNA"/>
</dbReference>
<feature type="compositionally biased region" description="Basic and acidic residues" evidence="1">
    <location>
        <begin position="183"/>
        <end position="217"/>
    </location>
</feature>
<evidence type="ECO:0000256" key="2">
    <source>
        <dbReference type="SAM" id="Phobius"/>
    </source>
</evidence>
<keyword evidence="2" id="KW-1133">Transmembrane helix</keyword>
<comment type="caution">
    <text evidence="3">The sequence shown here is derived from an EMBL/GenBank/DDBJ whole genome shotgun (WGS) entry which is preliminary data.</text>
</comment>
<feature type="compositionally biased region" description="Gly residues" evidence="1">
    <location>
        <begin position="69"/>
        <end position="80"/>
    </location>
</feature>
<gene>
    <name evidence="3" type="ORF">AXG93_2528s1880</name>
</gene>
<sequence length="249" mass="25615">MLASGMSHVACHARDMTDGDMSSKEGGGLIFPLSVSGAGILYSSLAGLGVLARERASERRPTDDAAAAGDGGRGEGVLEGGEGRGGVVPFWCIEVGIRSRAVRSCHVGEWGGGGGGRTSETVVSEGGEKEHEETSARASDGGRREEGGRKEAAAAAAAGAGGGRKDDDGEGGRRRPGQGRRGQRAERAGQGRAGTGHERQGEGREGEAGNGKGREGKGSGAEGGRGECCKRRNRCWGRERRRERLMADD</sequence>
<feature type="compositionally biased region" description="Basic and acidic residues" evidence="1">
    <location>
        <begin position="163"/>
        <end position="173"/>
    </location>
</feature>
<protein>
    <submittedName>
        <fullName evidence="3">Uncharacterized protein</fullName>
    </submittedName>
</protein>
<evidence type="ECO:0000256" key="1">
    <source>
        <dbReference type="SAM" id="MobiDB-lite"/>
    </source>
</evidence>
<evidence type="ECO:0000313" key="3">
    <source>
        <dbReference type="EMBL" id="OAE34821.1"/>
    </source>
</evidence>
<keyword evidence="2" id="KW-0812">Transmembrane</keyword>
<feature type="compositionally biased region" description="Basic and acidic residues" evidence="1">
    <location>
        <begin position="126"/>
        <end position="152"/>
    </location>
</feature>
<feature type="compositionally biased region" description="Basic and acidic residues" evidence="1">
    <location>
        <begin position="54"/>
        <end position="63"/>
    </location>
</feature>
<dbReference type="Proteomes" id="UP000077202">
    <property type="component" value="Unassembled WGS sequence"/>
</dbReference>
<feature type="region of interest" description="Disordered" evidence="1">
    <location>
        <begin position="54"/>
        <end position="80"/>
    </location>
</feature>
<organism evidence="3 4">
    <name type="scientific">Marchantia polymorpha subsp. ruderalis</name>
    <dbReference type="NCBI Taxonomy" id="1480154"/>
    <lineage>
        <taxon>Eukaryota</taxon>
        <taxon>Viridiplantae</taxon>
        <taxon>Streptophyta</taxon>
        <taxon>Embryophyta</taxon>
        <taxon>Marchantiophyta</taxon>
        <taxon>Marchantiopsida</taxon>
        <taxon>Marchantiidae</taxon>
        <taxon>Marchantiales</taxon>
        <taxon>Marchantiaceae</taxon>
        <taxon>Marchantia</taxon>
    </lineage>
</organism>